<gene>
    <name evidence="2" type="ordered locus">ambt_13405</name>
</gene>
<feature type="domain" description="Stealth protein CR2 conserved region 2" evidence="1">
    <location>
        <begin position="49"/>
        <end position="155"/>
    </location>
</feature>
<dbReference type="AlphaFoldDB" id="F5ZE87"/>
<dbReference type="PANTHER" id="PTHR47452:SF2">
    <property type="entry name" value="GLYCOSYLTRANSFERASE"/>
    <property type="match status" value="1"/>
</dbReference>
<dbReference type="OrthoDB" id="9776077at2"/>
<sequence length="323" mass="38250">MKDILPDIDFIIPWVNGQEKRHLAKRLHYQSEISDLAEYDVEQSVSDKRFFQFDELKYTLRSIKKYAPWYRNIFLITDNQSPPFLMTSQLHLDRITIIDHCELFKHHEHLLPTFNTRSIATNIHKLPQLSEYFVYGNDDFMFSAPVEPSFFFKNDLPVVMGEWCTIPENENATLYQQGMINAARLEGYAKSKFITLSHGFQAMKKSLNAEAEDTFKDDFFQNLTHRFRHRNQFLVESLMNHFCHKRYNVPLSSVEPMVHFSFELCRFADKEKIYFLFSLLESGARSMFCLNEYQSLEERMPEIRLLLEALCGEKLKSEMDNSL</sequence>
<dbReference type="eggNOG" id="COG0438">
    <property type="taxonomic scope" value="Bacteria"/>
</dbReference>
<dbReference type="PANTHER" id="PTHR47452">
    <property type="entry name" value="PUTATIVE-RELATED"/>
    <property type="match status" value="1"/>
</dbReference>
<evidence type="ECO:0000313" key="3">
    <source>
        <dbReference type="Proteomes" id="UP000000683"/>
    </source>
</evidence>
<accession>F5ZE87</accession>
<dbReference type="InterPro" id="IPR021520">
    <property type="entry name" value="Stealth_CR2"/>
</dbReference>
<reference evidence="2 3" key="1">
    <citation type="journal article" date="2011" name="J. Bacteriol.">
        <title>Complete genome sequence of the polycyclic aromatic hydrocarbon-degrading bacterium Alteromonas sp. strain SN2.</title>
        <authorList>
            <person name="Jin H.M."/>
            <person name="Jeong H."/>
            <person name="Moon E.J."/>
            <person name="Math R.K."/>
            <person name="Lee K."/>
            <person name="Kim H.J."/>
            <person name="Jeon C.O."/>
            <person name="Oh T.K."/>
            <person name="Kim J.F."/>
        </authorList>
    </citation>
    <scope>NUCLEOTIDE SEQUENCE [LARGE SCALE GENOMIC DNA]</scope>
    <source>
        <strain evidence="3">JCM 17741 / KACC 18427 / KCTC 11700BP / SN2</strain>
    </source>
</reference>
<dbReference type="GO" id="GO:0016772">
    <property type="term" value="F:transferase activity, transferring phosphorus-containing groups"/>
    <property type="evidence" value="ECO:0007669"/>
    <property type="project" value="InterPro"/>
</dbReference>
<proteinExistence type="predicted"/>
<dbReference type="EMBL" id="CP002339">
    <property type="protein sequence ID" value="AEF04199.1"/>
    <property type="molecule type" value="Genomic_DNA"/>
</dbReference>
<dbReference type="InterPro" id="IPR053362">
    <property type="entry name" value="RPS_phosphotransferase_WefF"/>
</dbReference>
<dbReference type="Pfam" id="PF11380">
    <property type="entry name" value="Stealth_CR2"/>
    <property type="match status" value="1"/>
</dbReference>
<dbReference type="Proteomes" id="UP000000683">
    <property type="component" value="Chromosome"/>
</dbReference>
<keyword evidence="3" id="KW-1185">Reference proteome</keyword>
<name>F5ZE87_ALTNA</name>
<evidence type="ECO:0000259" key="1">
    <source>
        <dbReference type="Pfam" id="PF11380"/>
    </source>
</evidence>
<dbReference type="KEGG" id="alt:ambt_13405"/>
<organism evidence="2 3">
    <name type="scientific">Alteromonas naphthalenivorans</name>
    <dbReference type="NCBI Taxonomy" id="715451"/>
    <lineage>
        <taxon>Bacteria</taxon>
        <taxon>Pseudomonadati</taxon>
        <taxon>Pseudomonadota</taxon>
        <taxon>Gammaproteobacteria</taxon>
        <taxon>Alteromonadales</taxon>
        <taxon>Alteromonadaceae</taxon>
        <taxon>Alteromonas/Salinimonas group</taxon>
        <taxon>Alteromonas</taxon>
    </lineage>
</organism>
<protein>
    <recommendedName>
        <fullName evidence="1">Stealth protein CR2 conserved region 2 domain-containing protein</fullName>
    </recommendedName>
</protein>
<evidence type="ECO:0000313" key="2">
    <source>
        <dbReference type="EMBL" id="AEF04199.1"/>
    </source>
</evidence>
<dbReference type="HOGENOM" id="CLU_043224_1_0_6"/>
<dbReference type="RefSeq" id="WP_013785129.1">
    <property type="nucleotide sequence ID" value="NC_015554.1"/>
</dbReference>